<proteinExistence type="predicted"/>
<sequence>MTIKSYPLILCFPGSIDFIYNEECLKTSLYYIDKQTLKDIIVIYENGECYNLSQQLVSPINLDTLTRLVQQSLINEGQCCVEKILLTSPSQAFPLLKSIS</sequence>
<evidence type="ECO:0000313" key="2">
    <source>
        <dbReference type="Proteomes" id="UP000615755"/>
    </source>
</evidence>
<dbReference type="Proteomes" id="UP000615755">
    <property type="component" value="Unassembled WGS sequence"/>
</dbReference>
<keyword evidence="2" id="KW-1185">Reference proteome</keyword>
<gene>
    <name evidence="1" type="ORF">PAUR_a4094</name>
</gene>
<accession>A0ABR9EF03</accession>
<name>A0ABR9EF03_9GAMM</name>
<reference evidence="1 2" key="1">
    <citation type="submission" date="2015-03" db="EMBL/GenBank/DDBJ databases">
        <title>Genome sequence of Pseudoalteromonas aurantia.</title>
        <authorList>
            <person name="Xie B.-B."/>
            <person name="Rong J.-C."/>
            <person name="Qin Q.-L."/>
            <person name="Zhang Y.-Z."/>
        </authorList>
    </citation>
    <scope>NUCLEOTIDE SEQUENCE [LARGE SCALE GENOMIC DNA]</scope>
    <source>
        <strain evidence="1 2">208</strain>
    </source>
</reference>
<dbReference type="RefSeq" id="WP_192508787.1">
    <property type="nucleotide sequence ID" value="NZ_AQGV01000013.1"/>
</dbReference>
<protein>
    <submittedName>
        <fullName evidence="1">Uncharacterized protein</fullName>
    </submittedName>
</protein>
<evidence type="ECO:0000313" key="1">
    <source>
        <dbReference type="EMBL" id="MBE0369565.1"/>
    </source>
</evidence>
<comment type="caution">
    <text evidence="1">The sequence shown here is derived from an EMBL/GenBank/DDBJ whole genome shotgun (WGS) entry which is preliminary data.</text>
</comment>
<organism evidence="1 2">
    <name type="scientific">Pseudoalteromonas aurantia 208</name>
    <dbReference type="NCBI Taxonomy" id="1314867"/>
    <lineage>
        <taxon>Bacteria</taxon>
        <taxon>Pseudomonadati</taxon>
        <taxon>Pseudomonadota</taxon>
        <taxon>Gammaproteobacteria</taxon>
        <taxon>Alteromonadales</taxon>
        <taxon>Pseudoalteromonadaceae</taxon>
        <taxon>Pseudoalteromonas</taxon>
    </lineage>
</organism>
<dbReference type="EMBL" id="AQGV01000013">
    <property type="protein sequence ID" value="MBE0369565.1"/>
    <property type="molecule type" value="Genomic_DNA"/>
</dbReference>